<dbReference type="RefSeq" id="WP_050725534.1">
    <property type="nucleotide sequence ID" value="NZ_CP012332.1"/>
</dbReference>
<dbReference type="Pfam" id="PF04773">
    <property type="entry name" value="FecR"/>
    <property type="match status" value="1"/>
</dbReference>
<dbReference type="KEGG" id="vin:AKJ08_1573"/>
<sequence length="410" mass="44059">MRFPRPNRHPSPVELSRALSEGADRKLEEHLSSCASCAATWSDWGRVDVLARQRTVLPVSSERRAMVLDAILATTAEPSASVSRASVERERPLWLWGALAGAAVAAAVAIVLVGRSDPPPAEPPVIATVYRGTVRPHDGARFVRVSSAPDEVVRLYEGTISVDVEPLRAGERFRVVVGDGQVEVRGTSFDVEAVGDALSSVKVEHGVVDVNPGSRPTVVLLDGQRWDAKSEGAAGSGAVPIRVESPSAKERRGRAPPPVESETTAVSDPVPDEPPPRSPMAELFDRGWTQLRSGRPREAAQTFEEALAKHPSDPLAEDAAFWRGVSLARAKRTQEASRALAAFIDAHPTSHRAGEASVMLGWILLERREIDAAEARFRAAVADPVEAVRASAEKGLEAARATRRTEDAPR</sequence>
<dbReference type="InterPro" id="IPR006860">
    <property type="entry name" value="FecR"/>
</dbReference>
<evidence type="ECO:0000313" key="5">
    <source>
        <dbReference type="Proteomes" id="UP000055590"/>
    </source>
</evidence>
<proteinExistence type="predicted"/>
<dbReference type="AlphaFoldDB" id="A0A0K1PCP1"/>
<protein>
    <recommendedName>
        <fullName evidence="3">FecR protein domain-containing protein</fullName>
    </recommendedName>
</protein>
<evidence type="ECO:0000256" key="1">
    <source>
        <dbReference type="SAM" id="MobiDB-lite"/>
    </source>
</evidence>
<keyword evidence="5" id="KW-1185">Reference proteome</keyword>
<evidence type="ECO:0000313" key="4">
    <source>
        <dbReference type="EMBL" id="AKU91186.1"/>
    </source>
</evidence>
<feature type="transmembrane region" description="Helical" evidence="2">
    <location>
        <begin position="93"/>
        <end position="114"/>
    </location>
</feature>
<accession>A0A0K1PCP1</accession>
<gene>
    <name evidence="4" type="ORF">AKJ08_1573</name>
</gene>
<evidence type="ECO:0000259" key="3">
    <source>
        <dbReference type="Pfam" id="PF04773"/>
    </source>
</evidence>
<dbReference type="OrthoDB" id="5497983at2"/>
<dbReference type="EMBL" id="CP012332">
    <property type="protein sequence ID" value="AKU91186.1"/>
    <property type="molecule type" value="Genomic_DNA"/>
</dbReference>
<dbReference type="Pfam" id="PF13432">
    <property type="entry name" value="TPR_16"/>
    <property type="match status" value="1"/>
</dbReference>
<dbReference type="Gene3D" id="2.60.120.1440">
    <property type="match status" value="1"/>
</dbReference>
<keyword evidence="2" id="KW-1133">Transmembrane helix</keyword>
<dbReference type="SUPFAM" id="SSF48452">
    <property type="entry name" value="TPR-like"/>
    <property type="match status" value="1"/>
</dbReference>
<keyword evidence="2" id="KW-0812">Transmembrane</keyword>
<dbReference type="Gene3D" id="1.25.40.10">
    <property type="entry name" value="Tetratricopeptide repeat domain"/>
    <property type="match status" value="1"/>
</dbReference>
<evidence type="ECO:0000256" key="2">
    <source>
        <dbReference type="SAM" id="Phobius"/>
    </source>
</evidence>
<reference evidence="4 5" key="1">
    <citation type="submission" date="2015-08" db="EMBL/GenBank/DDBJ databases">
        <authorList>
            <person name="Babu N.S."/>
            <person name="Beckwith C.J."/>
            <person name="Beseler K.G."/>
            <person name="Brison A."/>
            <person name="Carone J.V."/>
            <person name="Caskin T.P."/>
            <person name="Diamond M."/>
            <person name="Durham M.E."/>
            <person name="Foxe J.M."/>
            <person name="Go M."/>
            <person name="Henderson B.A."/>
            <person name="Jones I.B."/>
            <person name="McGettigan J.A."/>
            <person name="Micheletti S.J."/>
            <person name="Nasrallah M.E."/>
            <person name="Ortiz D."/>
            <person name="Piller C.R."/>
            <person name="Privatt S.R."/>
            <person name="Schneider S.L."/>
            <person name="Sharp S."/>
            <person name="Smith T.C."/>
            <person name="Stanton J.D."/>
            <person name="Ullery H.E."/>
            <person name="Wilson R.J."/>
            <person name="Serrano M.G."/>
            <person name="Buck G."/>
            <person name="Lee V."/>
            <person name="Wang Y."/>
            <person name="Carvalho R."/>
            <person name="Voegtly L."/>
            <person name="Shi R."/>
            <person name="Duckworth R."/>
            <person name="Johnson A."/>
            <person name="Loviza R."/>
            <person name="Walstead R."/>
            <person name="Shah Z."/>
            <person name="Kiflezghi M."/>
            <person name="Wade K."/>
            <person name="Ball S.L."/>
            <person name="Bradley K.W."/>
            <person name="Asai D.J."/>
            <person name="Bowman C.A."/>
            <person name="Russell D.A."/>
            <person name="Pope W.H."/>
            <person name="Jacobs-Sera D."/>
            <person name="Hendrix R.W."/>
            <person name="Hatfull G.F."/>
        </authorList>
    </citation>
    <scope>NUCLEOTIDE SEQUENCE [LARGE SCALE GENOMIC DNA]</scope>
    <source>
        <strain evidence="4 5">DSM 27710</strain>
    </source>
</reference>
<dbReference type="InterPro" id="IPR011990">
    <property type="entry name" value="TPR-like_helical_dom_sf"/>
</dbReference>
<feature type="domain" description="FecR protein" evidence="3">
    <location>
        <begin position="150"/>
        <end position="208"/>
    </location>
</feature>
<organism evidence="4 5">
    <name type="scientific">Vulgatibacter incomptus</name>
    <dbReference type="NCBI Taxonomy" id="1391653"/>
    <lineage>
        <taxon>Bacteria</taxon>
        <taxon>Pseudomonadati</taxon>
        <taxon>Myxococcota</taxon>
        <taxon>Myxococcia</taxon>
        <taxon>Myxococcales</taxon>
        <taxon>Cystobacterineae</taxon>
        <taxon>Vulgatibacteraceae</taxon>
        <taxon>Vulgatibacter</taxon>
    </lineage>
</organism>
<dbReference type="STRING" id="1391653.AKJ08_1573"/>
<feature type="region of interest" description="Disordered" evidence="1">
    <location>
        <begin position="227"/>
        <end position="281"/>
    </location>
</feature>
<name>A0A0K1PCP1_9BACT</name>
<dbReference type="Proteomes" id="UP000055590">
    <property type="component" value="Chromosome"/>
</dbReference>
<keyword evidence="2" id="KW-0472">Membrane</keyword>